<evidence type="ECO:0000256" key="2">
    <source>
        <dbReference type="ARBA" id="ARBA00010186"/>
    </source>
</evidence>
<dbReference type="GO" id="GO:0017056">
    <property type="term" value="F:structural constituent of nuclear pore"/>
    <property type="evidence" value="ECO:0007669"/>
    <property type="project" value="InterPro"/>
</dbReference>
<gene>
    <name evidence="6" type="ORF">AYI70_g2506</name>
    <name evidence="5" type="ORF">AYI70_g7337</name>
</gene>
<dbReference type="GO" id="GO:0005643">
    <property type="term" value="C:nuclear pore"/>
    <property type="evidence" value="ECO:0007669"/>
    <property type="project" value="UniProtKB-SubCell"/>
</dbReference>
<evidence type="ECO:0000256" key="1">
    <source>
        <dbReference type="ARBA" id="ARBA00004259"/>
    </source>
</evidence>
<organism evidence="5 7">
    <name type="scientific">Smittium culicis</name>
    <dbReference type="NCBI Taxonomy" id="133412"/>
    <lineage>
        <taxon>Eukaryota</taxon>
        <taxon>Fungi</taxon>
        <taxon>Fungi incertae sedis</taxon>
        <taxon>Zoopagomycota</taxon>
        <taxon>Kickxellomycotina</taxon>
        <taxon>Harpellomycetes</taxon>
        <taxon>Harpellales</taxon>
        <taxon>Legeriomycetaceae</taxon>
        <taxon>Smittium</taxon>
    </lineage>
</organism>
<comment type="similarity">
    <text evidence="2 4">Belongs to the nucleoporin interacting component (NIC) family.</text>
</comment>
<dbReference type="InterPro" id="IPR007231">
    <property type="entry name" value="Nucleoporin_int_Nup93/Nic96"/>
</dbReference>
<evidence type="ECO:0000313" key="5">
    <source>
        <dbReference type="EMBL" id="OMJ15343.1"/>
    </source>
</evidence>
<keyword evidence="7" id="KW-1185">Reference proteome</keyword>
<comment type="subcellular location">
    <subcellularLocation>
        <location evidence="1">Nucleus envelope</location>
    </subcellularLocation>
    <subcellularLocation>
        <location evidence="4">Nucleus</location>
        <location evidence="4">Nuclear pore complex</location>
    </subcellularLocation>
</comment>
<evidence type="ECO:0000313" key="7">
    <source>
        <dbReference type="Proteomes" id="UP000187283"/>
    </source>
</evidence>
<name>A0A1R1XL55_9FUNG</name>
<dbReference type="EMBL" id="LSSN01002711">
    <property type="protein sequence ID" value="OMJ15343.1"/>
    <property type="molecule type" value="Genomic_DNA"/>
</dbReference>
<dbReference type="GO" id="GO:0006606">
    <property type="term" value="P:protein import into nucleus"/>
    <property type="evidence" value="ECO:0007669"/>
    <property type="project" value="TreeGrafter"/>
</dbReference>
<dbReference type="Pfam" id="PF04097">
    <property type="entry name" value="Nic96"/>
    <property type="match status" value="1"/>
</dbReference>
<dbReference type="STRING" id="133412.A0A1R1XL55"/>
<accession>A0A1R1XL55</accession>
<protein>
    <recommendedName>
        <fullName evidence="4">Nuclear pore protein</fullName>
    </recommendedName>
</protein>
<proteinExistence type="inferred from homology"/>
<dbReference type="EMBL" id="LSSN01000620">
    <property type="protein sequence ID" value="OMJ23039.1"/>
    <property type="molecule type" value="Genomic_DNA"/>
</dbReference>
<dbReference type="PANTHER" id="PTHR11225">
    <property type="entry name" value="NUCLEAR PORE COMPLEX PROTEIN NUP93 NUCLEOPORIN NUP93 DEAD EYE PROTEIN"/>
    <property type="match status" value="1"/>
</dbReference>
<keyword evidence="3 4" id="KW-0539">Nucleus</keyword>
<dbReference type="GO" id="GO:0016973">
    <property type="term" value="P:poly(A)+ mRNA export from nucleus"/>
    <property type="evidence" value="ECO:0007669"/>
    <property type="project" value="TreeGrafter"/>
</dbReference>
<evidence type="ECO:0000256" key="3">
    <source>
        <dbReference type="ARBA" id="ARBA00023242"/>
    </source>
</evidence>
<keyword evidence="4" id="KW-0906">Nuclear pore complex</keyword>
<sequence length="936" mass="105390">MEISLEKLLFDSRKLASNATISDIPIVERNILSLDSDSRNLVSKASRNLGPSEKNAKSFLLDGGIDTKELLDRTNSALFDPAYISNRPVLNSNVDTCDDFDLIMNQSILSSWEDTKKKVFEGMGQPSLSSIDYSSFSEYESNIFDQSNNYDKKFDQAGNQKFIFASQKGNILSNPRLEPYTKTIRNFNSDRLSYNQVELASQLSKPALPSNTTTGDKQMSKCWDLIKTIIGNDSSQPNSKVDFSGDGLAADKRQSLVDRARNFLEDSYLSYIDRVIEQNPREAAIGGIPSIHNKIRGFLQIKFSKNYNVPDFVEVYENEAVWAHMYFLLRCGKLSEMLEYAIGIEDVLADSDLYFISYLKQYVETPNHILDPYNNERISASVGLMRVNSRSFDPYKFSIYKVLGRCDLTRKSLPEVVQTTEDYLWNQLVMVKETGIKQNKSTGSQSYTLSDFQALLNKFGQRHFDRDGTNPILYFTVLLCSLQFELAIDFLLQHEVYFVDAVHFTIALANSGLLNIVDPDSRTSGPSYVMYLEFQPQLDFNRLILDYSSSYPEQMKIDTINYSFLLNLPTLFSQLPSDESSISQQKQLCIDFIVNTLYEFRDYNLFLGDVLRDGTKQKGFLDKNSSLLGMDSGDKAVRLITKRLADKSRDDGRLSDSVMLYNLSGYYNTVLQVLSKQIGNDLFSMLHGRVNLQTLPKSSSSLALPEMKKTSSIQNLEVSPDFIETQEILSMILEHYANHEQIASKISSASVSTSQTLLILLDFAKEYYQSFYEQALETISRAKLFPITSLVSAFQNNTFNAHQLGETSDLDTTLIAANMAENLRDLDESILKSFPDILLATMDTISKLYSGLASSPLNDMNYNKNKAAVNGLNGINAIPGKSLGNDLNASFNGSKQSSLLCLKSMSKALVVFAGMCQFRMPPDVYAKLNRIDANIN</sequence>
<reference evidence="5 7" key="1">
    <citation type="submission" date="2017-01" db="EMBL/GenBank/DDBJ databases">
        <authorList>
            <person name="Mah S.A."/>
            <person name="Swanson W.J."/>
            <person name="Moy G.W."/>
            <person name="Vacquier V.D."/>
        </authorList>
    </citation>
    <scope>NUCLEOTIDE SEQUENCE [LARGE SCALE GENOMIC DNA]</scope>
    <source>
        <strain evidence="5 7">GSMNP</strain>
    </source>
</reference>
<keyword evidence="4" id="KW-0509">mRNA transport</keyword>
<keyword evidence="4" id="KW-0653">Protein transport</keyword>
<dbReference type="OrthoDB" id="203824at2759"/>
<dbReference type="AlphaFoldDB" id="A0A1R1XL55"/>
<keyword evidence="4" id="KW-0811">Translocation</keyword>
<evidence type="ECO:0000313" key="6">
    <source>
        <dbReference type="EMBL" id="OMJ23039.1"/>
    </source>
</evidence>
<comment type="caution">
    <text evidence="5">The sequence shown here is derived from an EMBL/GenBank/DDBJ whole genome shotgun (WGS) entry which is preliminary data.</text>
</comment>
<dbReference type="PANTHER" id="PTHR11225:SF4">
    <property type="entry name" value="NUCLEAR PORE COMPLEX PROTEIN NUP93"/>
    <property type="match status" value="1"/>
</dbReference>
<keyword evidence="4" id="KW-0813">Transport</keyword>
<keyword evidence="4" id="KW-0472">Membrane</keyword>
<evidence type="ECO:0000256" key="4">
    <source>
        <dbReference type="RuleBase" id="RU364035"/>
    </source>
</evidence>
<dbReference type="Proteomes" id="UP000187283">
    <property type="component" value="Unassembled WGS sequence"/>
</dbReference>